<keyword evidence="2" id="KW-1185">Reference proteome</keyword>
<proteinExistence type="predicted"/>
<gene>
    <name evidence="1" type="ORF">HPB47_004221</name>
</gene>
<sequence length="879" mass="94193">MFTNKLLCFKGCLGSSEAGHWPTDPQGAPVKAGVWRVASPRTQSHAGSPAHVWLCVAFPCPGKRESWWLSRARGRFGPFGAPRESRATQVSPEILAADLRAQAPRPGQQQLPPVPGGGTQAAPRSKDKPAAAVPAPSPKSPSRERERVSRSCSLERALLPKEQHGTHAAPVKGGVKTSLGDPLPCSSATPSSGHGRGFPPRVPGRTNSVILHPSDTSQDMEIPTDADSQSTPGSDQDVGGIESCRHTGHTAMQSRIPQRSTRSTGRHQSHVDVTAQPAQAAVLGRRTGLPIKELVDGRALRKDSGGRERFSDYFPDEGTSALCRENVRNISAISSPVRTSVQRYLSSLIHVSPTEVTGARVFCDIPKPSVNPTEATSTREAAIRKPSTGSFFLHGRAWSTTTAVPGTNKVPSASSTSLSSIVRRCEKIPRVPKAATSSAKDARHESFEDLGAKAEMGEDKENRTTTVLETTREQLPAQRPRCHPIFFSTRREELEVVMAPIRRASALTGETTRKKLPTRGPRCDPVFFTTQGEGLEASPPLSPLASTRKRSISFVEARRKPDGRPVEALSSSSPQALPVVGVHKELRAKRKIVTTLETPVPGPLPGAAPCSLGDLGTGTGGDTGDGKEKPTATSLAEASLGCHSQEATRPQQPVARPYRFFKSRQGRAPFLSWDPGNAPQTQAPLLERPEAANEETFRQRSAAATVVHLAKRPRSVVSAASGPAASPATGHVPVQPEGAVAPREDASVSTNSRCSDMPGPGVDSWKKLTLSCEGFVKQRRDVELVDAEQRPVGEAAPMGLGLLASTDHVTMGILRLQPGVAKSYSETRDHDMILLATDNTVVVERRDTWELLTKNSSFYICQGESLCRSSSIRPSRSRV</sequence>
<accession>A0AC60PGF5</accession>
<comment type="caution">
    <text evidence="1">The sequence shown here is derived from an EMBL/GenBank/DDBJ whole genome shotgun (WGS) entry which is preliminary data.</text>
</comment>
<name>A0AC60PGF5_IXOPE</name>
<reference evidence="1 2" key="1">
    <citation type="journal article" date="2020" name="Cell">
        <title>Large-Scale Comparative Analyses of Tick Genomes Elucidate Their Genetic Diversity and Vector Capacities.</title>
        <authorList>
            <consortium name="Tick Genome and Microbiome Consortium (TIGMIC)"/>
            <person name="Jia N."/>
            <person name="Wang J."/>
            <person name="Shi W."/>
            <person name="Du L."/>
            <person name="Sun Y."/>
            <person name="Zhan W."/>
            <person name="Jiang J.F."/>
            <person name="Wang Q."/>
            <person name="Zhang B."/>
            <person name="Ji P."/>
            <person name="Bell-Sakyi L."/>
            <person name="Cui X.M."/>
            <person name="Yuan T.T."/>
            <person name="Jiang B.G."/>
            <person name="Yang W.F."/>
            <person name="Lam T.T."/>
            <person name="Chang Q.C."/>
            <person name="Ding S.J."/>
            <person name="Wang X.J."/>
            <person name="Zhu J.G."/>
            <person name="Ruan X.D."/>
            <person name="Zhao L."/>
            <person name="Wei J.T."/>
            <person name="Ye R.Z."/>
            <person name="Que T.C."/>
            <person name="Du C.H."/>
            <person name="Zhou Y.H."/>
            <person name="Cheng J.X."/>
            <person name="Dai P.F."/>
            <person name="Guo W.B."/>
            <person name="Han X.H."/>
            <person name="Huang E.J."/>
            <person name="Li L.F."/>
            <person name="Wei W."/>
            <person name="Gao Y.C."/>
            <person name="Liu J.Z."/>
            <person name="Shao H.Z."/>
            <person name="Wang X."/>
            <person name="Wang C.C."/>
            <person name="Yang T.C."/>
            <person name="Huo Q.B."/>
            <person name="Li W."/>
            <person name="Chen H.Y."/>
            <person name="Chen S.E."/>
            <person name="Zhou L.G."/>
            <person name="Ni X.B."/>
            <person name="Tian J.H."/>
            <person name="Sheng Y."/>
            <person name="Liu T."/>
            <person name="Pan Y.S."/>
            <person name="Xia L.Y."/>
            <person name="Li J."/>
            <person name="Zhao F."/>
            <person name="Cao W.C."/>
        </authorList>
    </citation>
    <scope>NUCLEOTIDE SEQUENCE [LARGE SCALE GENOMIC DNA]</scope>
    <source>
        <strain evidence="1">Iper-2018</strain>
    </source>
</reference>
<evidence type="ECO:0000313" key="1">
    <source>
        <dbReference type="EMBL" id="KAG0419294.1"/>
    </source>
</evidence>
<protein>
    <submittedName>
        <fullName evidence="1">Uncharacterized protein</fullName>
    </submittedName>
</protein>
<evidence type="ECO:0000313" key="2">
    <source>
        <dbReference type="Proteomes" id="UP000805193"/>
    </source>
</evidence>
<dbReference type="Proteomes" id="UP000805193">
    <property type="component" value="Unassembled WGS sequence"/>
</dbReference>
<dbReference type="EMBL" id="JABSTQ010010641">
    <property type="protein sequence ID" value="KAG0419294.1"/>
    <property type="molecule type" value="Genomic_DNA"/>
</dbReference>
<organism evidence="1 2">
    <name type="scientific">Ixodes persulcatus</name>
    <name type="common">Taiga tick</name>
    <dbReference type="NCBI Taxonomy" id="34615"/>
    <lineage>
        <taxon>Eukaryota</taxon>
        <taxon>Metazoa</taxon>
        <taxon>Ecdysozoa</taxon>
        <taxon>Arthropoda</taxon>
        <taxon>Chelicerata</taxon>
        <taxon>Arachnida</taxon>
        <taxon>Acari</taxon>
        <taxon>Parasitiformes</taxon>
        <taxon>Ixodida</taxon>
        <taxon>Ixodoidea</taxon>
        <taxon>Ixodidae</taxon>
        <taxon>Ixodinae</taxon>
        <taxon>Ixodes</taxon>
    </lineage>
</organism>